<keyword evidence="3" id="KW-0808">Transferase</keyword>
<dbReference type="Pfam" id="PF00680">
    <property type="entry name" value="RdRP_1"/>
    <property type="match status" value="1"/>
</dbReference>
<feature type="domain" description="RdRp catalytic" evidence="11">
    <location>
        <begin position="1086"/>
        <end position="1212"/>
    </location>
</feature>
<keyword evidence="1" id="KW-0696">RNA-directed RNA polymerase</keyword>
<dbReference type="GO" id="GO:0006351">
    <property type="term" value="P:DNA-templated transcription"/>
    <property type="evidence" value="ECO:0007669"/>
    <property type="project" value="InterPro"/>
</dbReference>
<evidence type="ECO:0000256" key="1">
    <source>
        <dbReference type="ARBA" id="ARBA00022484"/>
    </source>
</evidence>
<evidence type="ECO:0000256" key="3">
    <source>
        <dbReference type="ARBA" id="ARBA00022679"/>
    </source>
</evidence>
<name>A0A8K1P8A2_9VIRU</name>
<dbReference type="SUPFAM" id="SSF56672">
    <property type="entry name" value="DNA/RNA polymerases"/>
    <property type="match status" value="1"/>
</dbReference>
<dbReference type="GO" id="GO:0003723">
    <property type="term" value="F:RNA binding"/>
    <property type="evidence" value="ECO:0007669"/>
    <property type="project" value="InterPro"/>
</dbReference>
<keyword evidence="4" id="KW-0548">Nucleotidyltransferase</keyword>
<evidence type="ECO:0000256" key="8">
    <source>
        <dbReference type="ARBA" id="ARBA00022840"/>
    </source>
</evidence>
<dbReference type="GO" id="GO:0005524">
    <property type="term" value="F:ATP binding"/>
    <property type="evidence" value="ECO:0007669"/>
    <property type="project" value="UniProtKB-KW"/>
</dbReference>
<dbReference type="GO" id="GO:0039694">
    <property type="term" value="P:viral RNA genome replication"/>
    <property type="evidence" value="ECO:0007669"/>
    <property type="project" value="InterPro"/>
</dbReference>
<dbReference type="InterPro" id="IPR009003">
    <property type="entry name" value="Peptidase_S1_PA"/>
</dbReference>
<protein>
    <submittedName>
        <fullName evidence="13">Nonstructural polyprotein</fullName>
    </submittedName>
</protein>
<evidence type="ECO:0000256" key="7">
    <source>
        <dbReference type="ARBA" id="ARBA00022807"/>
    </source>
</evidence>
<sequence>MKFDTFWYSKAEAEFIKSKHSSSTDFVSAIIEGSTFILERLYDCTVTGSWNPIIHSGHAYGRWVDEVYALKEMSQKLHNPEANGISYHAFLGRLDSAIEQGESIIKYAAEVDSTTKTMLKRLVSDIRLIKANECTKVAARQQRETPFAILYFGGSSIGKSTLTDLCYHYFAKLHNLPEGDEYTYTRSFSDEYWSGFQTSAWSIVLDDVAARKPDSCQDDKSISEILQIINQVAFTPPQADLADKGRTPLRPKLVQASTNTKNLMAHAWYNNQLAILRRFPIVVTPIVKPEYCVLKNDRVPDEMDRQLDNSRCPPIKPGEYPDFWEFRVERVVSETQGEGENLRQYVRYAPFWQDVDKITSIYEFLARVGKESLAHAQRQKKVMDSSKLYSQLAICDKCYYPVTQCCCIALQSVEVTTAVWNTSFLMMLWICWSFWPQITQHMRHQVRKALRGAVHLGIEMMKDSVNDKVEAVKRDSLNLLERVDAAVQTSLLTGKERLQYEAKLVREHLVTVGQKVRAARTQHKLLLAFLTAAPLLLGAAYVWKQYHSFEMQGASDVGGRPTARDEKENPWYRDDYAPSTFEVGKLTASWKALSREQVSAKVQKNVLYATAHYMRDGLPKMRAMRLLCVGGQVYVTNNHNIPQLDVKLRIKAGPQVEGIGSNFEFALGMKDTYRMIDKDLVFFRIGCMPPKANIMELIPRDNFKGTFNGDLVGRTPEGESHVRPVQAVKYLPSFYTKELERYFQSWSYWSKDSTVSGDCGTVLVGYAPTGPAILGLHQTGGKGCQLTAVKLTREDVESCLTHFQISIIQSGHPELVDNVGGELSLKPLHGKSVFRYITGGTANVYGSLPGFRASHKSSVCPTLIAPVMQEAGYPIKTGAPVMKGWEPWRHAAVDVVQQQFEAHQSTIDKCAEGFASEILARLDVSQLEELQVFDNATTLNGYPGTKFIDKMNRSTSMGFPYRQKKTKYLKYLGQHDVWDDYVEFHDGFYERVDRIIETYQSGKRYMPVFIGHLKDEPLKQSKIDEKKTRVFSSGPAEWCFVVRKYLLSFVRVVQNNKYLFESGPGTNATSAEWEQMYNYLTQFGTERIIAGDYSKFDKRMSAQWIIAAFRVIRRILEAAGWEEKDLIIIDCIGYDIAFPLTDFNGDLVEFWGSNPSGHPLTVIVNGLVNALLMRYAWHETGHELTAFKKHVALITYGDDNTMGVNEDTDNFDHTIIAAEMQKIGVVYTMADKEAESVPFLNISQVSFLKRSWRFEPELQQHVAQLEHDSIAKMLTMHLPSKVVCAEQHAVDVMGTALREYFFYGREKFEDRRRFFLNTITRLDLGHFYTQEYPTFDELKADYIANSSGVDVHKF</sequence>
<feature type="domain" description="SF3 helicase" evidence="12">
    <location>
        <begin position="128"/>
        <end position="300"/>
    </location>
</feature>
<dbReference type="CDD" id="cd23195">
    <property type="entry name" value="Marnaviridae_RdRp"/>
    <property type="match status" value="1"/>
</dbReference>
<keyword evidence="6" id="KW-0378">Hydrolase</keyword>
<feature type="transmembrane region" description="Helical" evidence="10">
    <location>
        <begin position="525"/>
        <end position="543"/>
    </location>
</feature>
<evidence type="ECO:0000256" key="6">
    <source>
        <dbReference type="ARBA" id="ARBA00022801"/>
    </source>
</evidence>
<dbReference type="GO" id="GO:0008234">
    <property type="term" value="F:cysteine-type peptidase activity"/>
    <property type="evidence" value="ECO:0007669"/>
    <property type="project" value="UniProtKB-KW"/>
</dbReference>
<keyword evidence="10" id="KW-0472">Membrane</keyword>
<evidence type="ECO:0000256" key="4">
    <source>
        <dbReference type="ARBA" id="ARBA00022695"/>
    </source>
</evidence>
<dbReference type="Gene3D" id="3.30.70.270">
    <property type="match status" value="1"/>
</dbReference>
<reference evidence="13" key="1">
    <citation type="submission" date="2020-02" db="EMBL/GenBank/DDBJ databases">
        <title>Toward viral control of the snail vectors of schistosomiasis: Virus-derived sequences from the transcriptomes of Biomphalaria pfeifferi and Bulinus globosus.</title>
        <authorList>
            <person name="Zhang S.-M."/>
            <person name="Buddenborg S.V."/>
            <person name="Mkoji G.M."/>
            <person name="Loker E.S."/>
            <person name="Bonning B.C."/>
        </authorList>
    </citation>
    <scope>NUCLEOTIDE SEQUENCE</scope>
    <source>
        <strain evidence="13">BP-Kasabong</strain>
    </source>
</reference>
<dbReference type="InterPro" id="IPR001205">
    <property type="entry name" value="RNA-dir_pol_C"/>
</dbReference>
<proteinExistence type="predicted"/>
<evidence type="ECO:0000256" key="5">
    <source>
        <dbReference type="ARBA" id="ARBA00022741"/>
    </source>
</evidence>
<dbReference type="InterPro" id="IPR043128">
    <property type="entry name" value="Rev_trsase/Diguanyl_cyclase"/>
</dbReference>
<accession>A0A8K1P8A2</accession>
<evidence type="ECO:0000313" key="13">
    <source>
        <dbReference type="EMBL" id="UDL17006.1"/>
    </source>
</evidence>
<dbReference type="EMBL" id="MT108490">
    <property type="protein sequence ID" value="UDL17006.1"/>
    <property type="molecule type" value="Genomic_RNA"/>
</dbReference>
<keyword evidence="10" id="KW-0812">Transmembrane</keyword>
<dbReference type="GO" id="GO:0003724">
    <property type="term" value="F:RNA helicase activity"/>
    <property type="evidence" value="ECO:0007669"/>
    <property type="project" value="InterPro"/>
</dbReference>
<keyword evidence="5" id="KW-0547">Nucleotide-binding</keyword>
<dbReference type="PROSITE" id="PS51218">
    <property type="entry name" value="SF3_HELICASE_2"/>
    <property type="match status" value="1"/>
</dbReference>
<keyword evidence="8" id="KW-0067">ATP-binding</keyword>
<dbReference type="GO" id="GO:0003968">
    <property type="term" value="F:RNA-directed RNA polymerase activity"/>
    <property type="evidence" value="ECO:0007669"/>
    <property type="project" value="UniProtKB-KW"/>
</dbReference>
<dbReference type="InterPro" id="IPR007094">
    <property type="entry name" value="RNA-dir_pol_PSvirus"/>
</dbReference>
<keyword evidence="7" id="KW-0788">Thiol protease</keyword>
<evidence type="ECO:0000256" key="9">
    <source>
        <dbReference type="ARBA" id="ARBA00022953"/>
    </source>
</evidence>
<keyword evidence="9" id="KW-0693">Viral RNA replication</keyword>
<feature type="transmembrane region" description="Helical" evidence="10">
    <location>
        <begin position="418"/>
        <end position="435"/>
    </location>
</feature>
<dbReference type="InterPro" id="IPR014759">
    <property type="entry name" value="Helicase_SF3_ssRNA_vir"/>
</dbReference>
<dbReference type="GO" id="GO:0006508">
    <property type="term" value="P:proteolysis"/>
    <property type="evidence" value="ECO:0007669"/>
    <property type="project" value="UniProtKB-KW"/>
</dbReference>
<evidence type="ECO:0000256" key="10">
    <source>
        <dbReference type="SAM" id="Phobius"/>
    </source>
</evidence>
<evidence type="ECO:0000259" key="12">
    <source>
        <dbReference type="PROSITE" id="PS51218"/>
    </source>
</evidence>
<dbReference type="SUPFAM" id="SSF50494">
    <property type="entry name" value="Trypsin-like serine proteases"/>
    <property type="match status" value="1"/>
</dbReference>
<dbReference type="InterPro" id="IPR000605">
    <property type="entry name" value="Helicase_SF3_ssDNA/RNA_vir"/>
</dbReference>
<dbReference type="PROSITE" id="PS50507">
    <property type="entry name" value="RDRP_SSRNA_POS"/>
    <property type="match status" value="1"/>
</dbReference>
<dbReference type="InterPro" id="IPR043502">
    <property type="entry name" value="DNA/RNA_pol_sf"/>
</dbReference>
<evidence type="ECO:0000256" key="2">
    <source>
        <dbReference type="ARBA" id="ARBA00022670"/>
    </source>
</evidence>
<keyword evidence="2" id="KW-0645">Protease</keyword>
<dbReference type="Pfam" id="PF00910">
    <property type="entry name" value="RNA_helicase"/>
    <property type="match status" value="1"/>
</dbReference>
<keyword evidence="10" id="KW-1133">Transmembrane helix</keyword>
<evidence type="ECO:0000259" key="11">
    <source>
        <dbReference type="PROSITE" id="PS50507"/>
    </source>
</evidence>
<organism evidence="13">
    <name type="scientific">Biomphalaria pfeifferi virus 3</name>
    <dbReference type="NCBI Taxonomy" id="2884321"/>
    <lineage>
        <taxon>Viruses</taxon>
        <taxon>Riboviria</taxon>
        <taxon>Orthornavirae</taxon>
        <taxon>Pisuviricota</taxon>
        <taxon>Pisoniviricetes</taxon>
        <taxon>Picornavirales</taxon>
    </lineage>
</organism>